<keyword evidence="4" id="KW-0802">TPR repeat</keyword>
<dbReference type="InterPro" id="IPR006664">
    <property type="entry name" value="OMP_bac"/>
</dbReference>
<dbReference type="SUPFAM" id="SSF82171">
    <property type="entry name" value="DPP6 N-terminal domain-like"/>
    <property type="match status" value="1"/>
</dbReference>
<evidence type="ECO:0000313" key="8">
    <source>
        <dbReference type="EMBL" id="PSR52276.1"/>
    </source>
</evidence>
<organism evidence="8 9">
    <name type="scientific">Adhaeribacter arboris</name>
    <dbReference type="NCBI Taxonomy" id="2072846"/>
    <lineage>
        <taxon>Bacteria</taxon>
        <taxon>Pseudomonadati</taxon>
        <taxon>Bacteroidota</taxon>
        <taxon>Cytophagia</taxon>
        <taxon>Cytophagales</taxon>
        <taxon>Hymenobacteraceae</taxon>
        <taxon>Adhaeribacter</taxon>
    </lineage>
</organism>
<reference evidence="8 9" key="1">
    <citation type="submission" date="2018-03" db="EMBL/GenBank/DDBJ databases">
        <title>Adhaeribacter sp. HMF7605 Genome sequencing and assembly.</title>
        <authorList>
            <person name="Kang H."/>
            <person name="Kang J."/>
            <person name="Cha I."/>
            <person name="Kim H."/>
            <person name="Joh K."/>
        </authorList>
    </citation>
    <scope>NUCLEOTIDE SEQUENCE [LARGE SCALE GENOMIC DNA]</scope>
    <source>
        <strain evidence="8 9">HMF7605</strain>
    </source>
</reference>
<evidence type="ECO:0000256" key="2">
    <source>
        <dbReference type="ARBA" id="ARBA00023136"/>
    </source>
</evidence>
<dbReference type="EMBL" id="PYFT01000001">
    <property type="protein sequence ID" value="PSR52276.1"/>
    <property type="molecule type" value="Genomic_DNA"/>
</dbReference>
<dbReference type="Gene3D" id="2.120.10.30">
    <property type="entry name" value="TolB, C-terminal domain"/>
    <property type="match status" value="1"/>
</dbReference>
<dbReference type="PRINTS" id="PR01021">
    <property type="entry name" value="OMPADOMAIN"/>
</dbReference>
<evidence type="ECO:0000259" key="7">
    <source>
        <dbReference type="PROSITE" id="PS51123"/>
    </source>
</evidence>
<proteinExistence type="predicted"/>
<sequence length="641" mass="71583">MSKRFFLKLFCIFLFVPFAQAQQGNLSTKSDKAADLYNKAQKYIIARDFNKALEALQEATKKDPNFGEAYIKAAGLYKMTGNQSATFDAYKKGLALLPFHPALATEYYNFADMALGTGEYALAKQYYETFIKTSPKNSKALKYAQQQLKNIDFAAVARQHPVAFKPSRMQAPLNQFQLQYFPALTATKTHLIFTARTNETPQADENLYVSVFRENAWSEPVSIASSINSEFNEGTGSISGDGKTLVFSSCNRPNSLGDCDLYISLRNGETWSKPVNLGRQVNSSAWDSQPCLSVDGRTLFFSSDRSQGSKGKEDIWVTRLQEDGFWSVPVNLGEPVNTAGSETAPFLHASGSTLYFSSNGHTGMGGADIFKSTLTDSAWSEPENLGYPLNTASNEASFFITPDNTKGYYSRLELEKSKKSANLYEFEVPAVWKSKEISTYTQGRVFDAKTKQPLGAQVQLYDLNTNQRVQQVLSDKENGTYTVVLNEGKQYGMFINSGNYLPKSMSFDYTTKKDFNPVTLDVYLDPVAKGASAVLNNLFFPTGKYQLETKSKTELNKIIDFLATNNQVKIEIAGHTDDVGNDTDNKLLSDKRARSVYEYLVAHGVKKERISAVGYGETKPLHPNNSEEKRQQNRRIELRIL</sequence>
<feature type="repeat" description="TPR" evidence="4">
    <location>
        <begin position="104"/>
        <end position="137"/>
    </location>
</feature>
<keyword evidence="9" id="KW-1185">Reference proteome</keyword>
<dbReference type="AlphaFoldDB" id="A0A2T2Y9W1"/>
<dbReference type="Gene3D" id="3.30.1330.60">
    <property type="entry name" value="OmpA-like domain"/>
    <property type="match status" value="1"/>
</dbReference>
<evidence type="ECO:0000256" key="5">
    <source>
        <dbReference type="PROSITE-ProRule" id="PRU00473"/>
    </source>
</evidence>
<dbReference type="InterPro" id="IPR011042">
    <property type="entry name" value="6-blade_b-propeller_TolB-like"/>
</dbReference>
<dbReference type="Pfam" id="PF00691">
    <property type="entry name" value="OmpA"/>
    <property type="match status" value="1"/>
</dbReference>
<dbReference type="InterPro" id="IPR011990">
    <property type="entry name" value="TPR-like_helical_dom_sf"/>
</dbReference>
<keyword evidence="3" id="KW-0998">Cell outer membrane</keyword>
<dbReference type="Proteomes" id="UP000240357">
    <property type="component" value="Unassembled WGS sequence"/>
</dbReference>
<dbReference type="OrthoDB" id="1488841at2"/>
<evidence type="ECO:0000256" key="4">
    <source>
        <dbReference type="PROSITE-ProRule" id="PRU00339"/>
    </source>
</evidence>
<dbReference type="Gene3D" id="1.25.40.10">
    <property type="entry name" value="Tetratricopeptide repeat domain"/>
    <property type="match status" value="1"/>
</dbReference>
<feature type="repeat" description="TPR" evidence="4">
    <location>
        <begin position="33"/>
        <end position="66"/>
    </location>
</feature>
<name>A0A2T2Y9W1_9BACT</name>
<dbReference type="PROSITE" id="PS50005">
    <property type="entry name" value="TPR"/>
    <property type="match status" value="2"/>
</dbReference>
<dbReference type="SUPFAM" id="SSF103088">
    <property type="entry name" value="OmpA-like"/>
    <property type="match status" value="1"/>
</dbReference>
<gene>
    <name evidence="8" type="ORF">AHMF7605_01435</name>
</gene>
<dbReference type="PANTHER" id="PTHR30329:SF21">
    <property type="entry name" value="LIPOPROTEIN YIAD-RELATED"/>
    <property type="match status" value="1"/>
</dbReference>
<keyword evidence="6" id="KW-0732">Signal</keyword>
<dbReference type="InterPro" id="IPR019734">
    <property type="entry name" value="TPR_rpt"/>
</dbReference>
<dbReference type="PANTHER" id="PTHR30329">
    <property type="entry name" value="STATOR ELEMENT OF FLAGELLAR MOTOR COMPLEX"/>
    <property type="match status" value="1"/>
</dbReference>
<keyword evidence="2 5" id="KW-0472">Membrane</keyword>
<dbReference type="PROSITE" id="PS51123">
    <property type="entry name" value="OMPA_2"/>
    <property type="match status" value="1"/>
</dbReference>
<feature type="domain" description="OmpA-like" evidence="7">
    <location>
        <begin position="527"/>
        <end position="641"/>
    </location>
</feature>
<evidence type="ECO:0000256" key="1">
    <source>
        <dbReference type="ARBA" id="ARBA00004442"/>
    </source>
</evidence>
<dbReference type="RefSeq" id="WP_106925740.1">
    <property type="nucleotide sequence ID" value="NZ_PYFT01000001.1"/>
</dbReference>
<dbReference type="InterPro" id="IPR011659">
    <property type="entry name" value="WD40"/>
</dbReference>
<dbReference type="Pfam" id="PF07676">
    <property type="entry name" value="PD40"/>
    <property type="match status" value="3"/>
</dbReference>
<comment type="subcellular location">
    <subcellularLocation>
        <location evidence="1">Cell outer membrane</location>
    </subcellularLocation>
</comment>
<accession>A0A2T2Y9W1</accession>
<dbReference type="InterPro" id="IPR050330">
    <property type="entry name" value="Bact_OuterMem_StrucFunc"/>
</dbReference>
<dbReference type="CDD" id="cd15482">
    <property type="entry name" value="Sialidase_non-viral"/>
    <property type="match status" value="1"/>
</dbReference>
<evidence type="ECO:0000313" key="9">
    <source>
        <dbReference type="Proteomes" id="UP000240357"/>
    </source>
</evidence>
<dbReference type="SMART" id="SM00028">
    <property type="entry name" value="TPR"/>
    <property type="match status" value="3"/>
</dbReference>
<feature type="signal peptide" evidence="6">
    <location>
        <begin position="1"/>
        <end position="21"/>
    </location>
</feature>
<dbReference type="SUPFAM" id="SSF48452">
    <property type="entry name" value="TPR-like"/>
    <property type="match status" value="1"/>
</dbReference>
<dbReference type="GO" id="GO:0009279">
    <property type="term" value="C:cell outer membrane"/>
    <property type="evidence" value="ECO:0007669"/>
    <property type="project" value="UniProtKB-SubCell"/>
</dbReference>
<dbReference type="InterPro" id="IPR006665">
    <property type="entry name" value="OmpA-like"/>
</dbReference>
<protein>
    <recommendedName>
        <fullName evidence="7">OmpA-like domain-containing protein</fullName>
    </recommendedName>
</protein>
<comment type="caution">
    <text evidence="8">The sequence shown here is derived from an EMBL/GenBank/DDBJ whole genome shotgun (WGS) entry which is preliminary data.</text>
</comment>
<feature type="chain" id="PRO_5015479836" description="OmpA-like domain-containing protein" evidence="6">
    <location>
        <begin position="22"/>
        <end position="641"/>
    </location>
</feature>
<dbReference type="InterPro" id="IPR036737">
    <property type="entry name" value="OmpA-like_sf"/>
</dbReference>
<dbReference type="CDD" id="cd07185">
    <property type="entry name" value="OmpA_C-like"/>
    <property type="match status" value="1"/>
</dbReference>
<evidence type="ECO:0000256" key="6">
    <source>
        <dbReference type="SAM" id="SignalP"/>
    </source>
</evidence>
<evidence type="ECO:0000256" key="3">
    <source>
        <dbReference type="ARBA" id="ARBA00023237"/>
    </source>
</evidence>